<proteinExistence type="predicted"/>
<accession>A0A7Y9PIR0</accession>
<comment type="caution">
    <text evidence="2">The sequence shown here is derived from an EMBL/GenBank/DDBJ whole genome shotgun (WGS) entry which is preliminary data.</text>
</comment>
<gene>
    <name evidence="2" type="ORF">HDF17_002980</name>
</gene>
<dbReference type="AlphaFoldDB" id="A0A7Y9PIR0"/>
<reference evidence="2 3" key="1">
    <citation type="submission" date="2020-07" db="EMBL/GenBank/DDBJ databases">
        <title>Genomic Encyclopedia of Type Strains, Phase IV (KMG-V): Genome sequencing to study the core and pangenomes of soil and plant-associated prokaryotes.</title>
        <authorList>
            <person name="Whitman W."/>
        </authorList>
    </citation>
    <scope>NUCLEOTIDE SEQUENCE [LARGE SCALE GENOMIC DNA]</scope>
    <source>
        <strain evidence="2 3">X4EP2</strain>
    </source>
</reference>
<name>A0A7Y9PIR0_9BACT</name>
<dbReference type="RefSeq" id="WP_179492194.1">
    <property type="nucleotide sequence ID" value="NZ_JACCCW010000002.1"/>
</dbReference>
<dbReference type="InterPro" id="IPR029032">
    <property type="entry name" value="AhpD-like"/>
</dbReference>
<evidence type="ECO:0000313" key="2">
    <source>
        <dbReference type="EMBL" id="NYF80660.1"/>
    </source>
</evidence>
<dbReference type="PANTHER" id="PTHR34846:SF10">
    <property type="entry name" value="CYTOPLASMIC PROTEIN"/>
    <property type="match status" value="1"/>
</dbReference>
<feature type="domain" description="Carboxymuconolactone decarboxylase-like" evidence="1">
    <location>
        <begin position="12"/>
        <end position="93"/>
    </location>
</feature>
<dbReference type="InterPro" id="IPR003779">
    <property type="entry name" value="CMD-like"/>
</dbReference>
<evidence type="ECO:0000313" key="3">
    <source>
        <dbReference type="Proteomes" id="UP000589520"/>
    </source>
</evidence>
<dbReference type="InterPro" id="IPR004675">
    <property type="entry name" value="AhpD_core"/>
</dbReference>
<evidence type="ECO:0000259" key="1">
    <source>
        <dbReference type="Pfam" id="PF02627"/>
    </source>
</evidence>
<dbReference type="Gene3D" id="1.20.1290.10">
    <property type="entry name" value="AhpD-like"/>
    <property type="match status" value="1"/>
</dbReference>
<sequence>MDLRLAYDKLSPDAYKGLYATYAQVSNGSLGKALFELINMRVSQINGCAYCMERHAIALRAEGESDQRIDTLAGWRISPHFTSRERTALAWADAVTEITDGQAPDALFLALKEHFSDVEISDLTFAIAVMNALNRLAISMRR</sequence>
<protein>
    <submittedName>
        <fullName evidence="2">Putative peroxidase-related enzyme</fullName>
    </submittedName>
</protein>
<dbReference type="EMBL" id="JACCCW010000002">
    <property type="protein sequence ID" value="NYF80660.1"/>
    <property type="molecule type" value="Genomic_DNA"/>
</dbReference>
<dbReference type="Pfam" id="PF02627">
    <property type="entry name" value="CMD"/>
    <property type="match status" value="1"/>
</dbReference>
<dbReference type="PANTHER" id="PTHR34846">
    <property type="entry name" value="4-CARBOXYMUCONOLACTONE DECARBOXYLASE FAMILY PROTEIN (AFU_ORTHOLOGUE AFUA_6G11590)"/>
    <property type="match status" value="1"/>
</dbReference>
<dbReference type="Proteomes" id="UP000589520">
    <property type="component" value="Unassembled WGS sequence"/>
</dbReference>
<dbReference type="NCBIfam" id="TIGR00778">
    <property type="entry name" value="ahpD_dom"/>
    <property type="match status" value="1"/>
</dbReference>
<keyword evidence="3" id="KW-1185">Reference proteome</keyword>
<keyword evidence="2" id="KW-0575">Peroxidase</keyword>
<organism evidence="2 3">
    <name type="scientific">Granulicella arctica</name>
    <dbReference type="NCBI Taxonomy" id="940613"/>
    <lineage>
        <taxon>Bacteria</taxon>
        <taxon>Pseudomonadati</taxon>
        <taxon>Acidobacteriota</taxon>
        <taxon>Terriglobia</taxon>
        <taxon>Terriglobales</taxon>
        <taxon>Acidobacteriaceae</taxon>
        <taxon>Granulicella</taxon>
    </lineage>
</organism>
<dbReference type="SUPFAM" id="SSF69118">
    <property type="entry name" value="AhpD-like"/>
    <property type="match status" value="1"/>
</dbReference>
<dbReference type="GO" id="GO:0051920">
    <property type="term" value="F:peroxiredoxin activity"/>
    <property type="evidence" value="ECO:0007669"/>
    <property type="project" value="InterPro"/>
</dbReference>
<keyword evidence="2" id="KW-0560">Oxidoreductase</keyword>